<protein>
    <submittedName>
        <fullName evidence="2">Uncharacterized protein</fullName>
    </submittedName>
</protein>
<reference evidence="2" key="1">
    <citation type="submission" date="2023-10" db="EMBL/GenBank/DDBJ databases">
        <authorList>
            <person name="Chen Y."/>
            <person name="Shah S."/>
            <person name="Dougan E. K."/>
            <person name="Thang M."/>
            <person name="Chan C."/>
        </authorList>
    </citation>
    <scope>NUCLEOTIDE SEQUENCE [LARGE SCALE GENOMIC DNA]</scope>
</reference>
<dbReference type="Proteomes" id="UP001189429">
    <property type="component" value="Unassembled WGS sequence"/>
</dbReference>
<sequence length="168" mass="17553">MELAARRGARAAASDLTAHAAEVLEALGVDANAVRHVPAEAFTGDGPAAAEVAVGGGAAMSSTEDPAVSRFRGRSWVELSEEDAAEPGRAGSTFGRPARRAPIASSATWSTNVLASGGGNESNGRPQAEESRDIEMEKRQALQREVQHLQALVKAECDAKLRARLVPR</sequence>
<accession>A0ABN9W0T1</accession>
<comment type="caution">
    <text evidence="2">The sequence shown here is derived from an EMBL/GenBank/DDBJ whole genome shotgun (WGS) entry which is preliminary data.</text>
</comment>
<organism evidence="2 3">
    <name type="scientific">Prorocentrum cordatum</name>
    <dbReference type="NCBI Taxonomy" id="2364126"/>
    <lineage>
        <taxon>Eukaryota</taxon>
        <taxon>Sar</taxon>
        <taxon>Alveolata</taxon>
        <taxon>Dinophyceae</taxon>
        <taxon>Prorocentrales</taxon>
        <taxon>Prorocentraceae</taxon>
        <taxon>Prorocentrum</taxon>
    </lineage>
</organism>
<evidence type="ECO:0000256" key="1">
    <source>
        <dbReference type="SAM" id="MobiDB-lite"/>
    </source>
</evidence>
<feature type="region of interest" description="Disordered" evidence="1">
    <location>
        <begin position="81"/>
        <end position="140"/>
    </location>
</feature>
<feature type="compositionally biased region" description="Basic and acidic residues" evidence="1">
    <location>
        <begin position="127"/>
        <end position="140"/>
    </location>
</feature>
<name>A0ABN9W0T1_9DINO</name>
<proteinExistence type="predicted"/>
<dbReference type="EMBL" id="CAUYUJ010017981">
    <property type="protein sequence ID" value="CAK0879606.1"/>
    <property type="molecule type" value="Genomic_DNA"/>
</dbReference>
<evidence type="ECO:0000313" key="3">
    <source>
        <dbReference type="Proteomes" id="UP001189429"/>
    </source>
</evidence>
<evidence type="ECO:0000313" key="2">
    <source>
        <dbReference type="EMBL" id="CAK0879606.1"/>
    </source>
</evidence>
<keyword evidence="3" id="KW-1185">Reference proteome</keyword>
<gene>
    <name evidence="2" type="ORF">PCOR1329_LOCUS62988</name>
</gene>